<dbReference type="KEGG" id="apuu:APUU_20871S"/>
<feature type="compositionally biased region" description="Polar residues" evidence="1">
    <location>
        <begin position="448"/>
        <end position="461"/>
    </location>
</feature>
<feature type="compositionally biased region" description="Basic residues" evidence="1">
    <location>
        <begin position="466"/>
        <end position="475"/>
    </location>
</feature>
<feature type="compositionally biased region" description="Basic and acidic residues" evidence="1">
    <location>
        <begin position="434"/>
        <end position="447"/>
    </location>
</feature>
<feature type="compositionally biased region" description="Polar residues" evidence="1">
    <location>
        <begin position="386"/>
        <end position="398"/>
    </location>
</feature>
<feature type="compositionally biased region" description="Basic and acidic residues" evidence="1">
    <location>
        <begin position="375"/>
        <end position="385"/>
    </location>
</feature>
<proteinExistence type="predicted"/>
<dbReference type="AlphaFoldDB" id="A0A7R8AI78"/>
<dbReference type="GeneID" id="64970444"/>
<organism evidence="2 3">
    <name type="scientific">Aspergillus puulaauensis</name>
    <dbReference type="NCBI Taxonomy" id="1220207"/>
    <lineage>
        <taxon>Eukaryota</taxon>
        <taxon>Fungi</taxon>
        <taxon>Dikarya</taxon>
        <taxon>Ascomycota</taxon>
        <taxon>Pezizomycotina</taxon>
        <taxon>Eurotiomycetes</taxon>
        <taxon>Eurotiomycetidae</taxon>
        <taxon>Eurotiales</taxon>
        <taxon>Aspergillaceae</taxon>
        <taxon>Aspergillus</taxon>
    </lineage>
</organism>
<feature type="region of interest" description="Disordered" evidence="1">
    <location>
        <begin position="204"/>
        <end position="259"/>
    </location>
</feature>
<dbReference type="OrthoDB" id="5404794at2759"/>
<dbReference type="RefSeq" id="XP_041552633.1">
    <property type="nucleotide sequence ID" value="XM_041699560.1"/>
</dbReference>
<protein>
    <submittedName>
        <fullName evidence="2">Uncharacterized protein</fullName>
    </submittedName>
</protein>
<feature type="region of interest" description="Disordered" evidence="1">
    <location>
        <begin position="1"/>
        <end position="50"/>
    </location>
</feature>
<dbReference type="EMBL" id="AP024444">
    <property type="protein sequence ID" value="BCS20439.1"/>
    <property type="molecule type" value="Genomic_DNA"/>
</dbReference>
<feature type="compositionally biased region" description="Basic residues" evidence="1">
    <location>
        <begin position="404"/>
        <end position="413"/>
    </location>
</feature>
<feature type="compositionally biased region" description="Pro residues" evidence="1">
    <location>
        <begin position="556"/>
        <end position="567"/>
    </location>
</feature>
<name>A0A7R8AI78_9EURO</name>
<evidence type="ECO:0000313" key="2">
    <source>
        <dbReference type="EMBL" id="BCS20439.1"/>
    </source>
</evidence>
<feature type="compositionally biased region" description="Polar residues" evidence="1">
    <location>
        <begin position="536"/>
        <end position="549"/>
    </location>
</feature>
<accession>A0A7R8AI78</accession>
<keyword evidence="3" id="KW-1185">Reference proteome</keyword>
<gene>
    <name evidence="2" type="ORF">APUU_20871S</name>
</gene>
<feature type="compositionally biased region" description="Low complexity" evidence="1">
    <location>
        <begin position="506"/>
        <end position="516"/>
    </location>
</feature>
<evidence type="ECO:0000313" key="3">
    <source>
        <dbReference type="Proteomes" id="UP000654913"/>
    </source>
</evidence>
<reference evidence="2" key="2">
    <citation type="submission" date="2021-02" db="EMBL/GenBank/DDBJ databases">
        <title>Aspergillus puulaauensis MK2 genome sequence.</title>
        <authorList>
            <person name="Futagami T."/>
            <person name="Mori K."/>
            <person name="Kadooka C."/>
            <person name="Tanaka T."/>
        </authorList>
    </citation>
    <scope>NUCLEOTIDE SEQUENCE</scope>
    <source>
        <strain evidence="2">MK2</strain>
    </source>
</reference>
<dbReference type="Proteomes" id="UP000654913">
    <property type="component" value="Chromosome 2"/>
</dbReference>
<evidence type="ECO:0000256" key="1">
    <source>
        <dbReference type="SAM" id="MobiDB-lite"/>
    </source>
</evidence>
<sequence length="614" mass="67555">MPFDRVIQDSDDEDELLGEIPPEKTNRAVTNYGEHSGANSSGAQEVNDDSHIAVDFDEFIEPQNALQRSLTSSQQRREERWIPVTGRVGSMGNMMTEIGIAQQQLFDDDQQAQYAVEPTMPHEYEQIENITHVTHDMTAQANTLETHDLQAATAQNSIPAAELQGTNPSDDWSQSASYNIFDSSSHTPSGQLNRTDFIHDSGVSAQTEPMQHPEVRRWTSMQGAESSPHDTEPFSSVISPRATRAKSDNAAPNMLQPSSASVDELALPVITELPKVEKRGRKKKQVVPPIDEDDELSLPQPRELPPSKPEKRKPGRPPKNPKVSLNDSAPAAPHTLAEDPFIQPAKHPEGAVPDASEVPTDGATGDGDPQSIIDEPTKDDHDESLITHTLEQIPQVSSKPAKEPKKRKLKRGKTTSVTLTKTYEPDVEDDVIWIDERPITTTREDKPTTNPADPRPNTTGEQPPAPKKRGRKRKKTAEQLEQEVVAPPAIDASDIQTAIANEEENNQVQQNEAYNESTTRTQAPEVENPIIEEDQSIPNPLSDPQQTTPPKKIPGQVPPDHQPPETPQKPNGPKTPSTKGPGKHSPISSTSKVPYRVGLSKKARIAPLLKIIKR</sequence>
<reference evidence="2" key="1">
    <citation type="submission" date="2021-01" db="EMBL/GenBank/DDBJ databases">
        <authorList>
            <consortium name="Aspergillus puulaauensis MK2 genome sequencing consortium"/>
            <person name="Kazuki M."/>
            <person name="Futagami T."/>
        </authorList>
    </citation>
    <scope>NUCLEOTIDE SEQUENCE</scope>
    <source>
        <strain evidence="2">MK2</strain>
    </source>
</reference>
<feature type="region of interest" description="Disordered" evidence="1">
    <location>
        <begin position="272"/>
        <end position="614"/>
    </location>
</feature>